<keyword evidence="3" id="KW-1185">Reference proteome</keyword>
<dbReference type="Proteomes" id="UP000465112">
    <property type="component" value="Chromosome 2"/>
</dbReference>
<protein>
    <submittedName>
        <fullName evidence="2">Uncharacterized protein</fullName>
    </submittedName>
</protein>
<dbReference type="AlphaFoldDB" id="A0A6A5FJE0"/>
<evidence type="ECO:0000256" key="1">
    <source>
        <dbReference type="SAM" id="MobiDB-lite"/>
    </source>
</evidence>
<feature type="region of interest" description="Disordered" evidence="1">
    <location>
        <begin position="29"/>
        <end position="56"/>
    </location>
</feature>
<proteinExistence type="predicted"/>
<accession>A0A6A5FJE0</accession>
<sequence length="137" mass="15331">MSTDTDEGFEEEEEPEEIRLLAHHSALLQKPHCVPDVGEASSSQSEPHHPPPDHNRIEVQQAELEEEEDEVIGPDGHPGYDHLVALAHALVELRHHAFVTQRRSREIIALWEKLTDRDKVPVSFPPLPPGQAGQGEV</sequence>
<name>A0A6A5FJE0_PERFL</name>
<organism evidence="2 3">
    <name type="scientific">Perca fluviatilis</name>
    <name type="common">European perch</name>
    <dbReference type="NCBI Taxonomy" id="8168"/>
    <lineage>
        <taxon>Eukaryota</taxon>
        <taxon>Metazoa</taxon>
        <taxon>Chordata</taxon>
        <taxon>Craniata</taxon>
        <taxon>Vertebrata</taxon>
        <taxon>Euteleostomi</taxon>
        <taxon>Actinopterygii</taxon>
        <taxon>Neopterygii</taxon>
        <taxon>Teleostei</taxon>
        <taxon>Neoteleostei</taxon>
        <taxon>Acanthomorphata</taxon>
        <taxon>Eupercaria</taxon>
        <taxon>Perciformes</taxon>
        <taxon>Percoidei</taxon>
        <taxon>Percidae</taxon>
        <taxon>Percinae</taxon>
        <taxon>Perca</taxon>
    </lineage>
</organism>
<evidence type="ECO:0000313" key="2">
    <source>
        <dbReference type="EMBL" id="KAF1393398.1"/>
    </source>
</evidence>
<reference evidence="2 3" key="1">
    <citation type="submission" date="2019-06" db="EMBL/GenBank/DDBJ databases">
        <title>A chromosome-scale genome assembly of the European perch, Perca fluviatilis.</title>
        <authorList>
            <person name="Roques C."/>
            <person name="Zahm M."/>
            <person name="Cabau C."/>
            <person name="Klopp C."/>
            <person name="Bouchez O."/>
            <person name="Donnadieu C."/>
            <person name="Kuhl H."/>
            <person name="Gislard M."/>
            <person name="Guendouz S."/>
            <person name="Journot L."/>
            <person name="Haffray P."/>
            <person name="Bestin A."/>
            <person name="Morvezen R."/>
            <person name="Feron R."/>
            <person name="Wen M."/>
            <person name="Jouanno E."/>
            <person name="Herpin A."/>
            <person name="Schartl M."/>
            <person name="Postlethwait J."/>
            <person name="Schaerlinger B."/>
            <person name="Chardard D."/>
            <person name="Lecocq T."/>
            <person name="Poncet C."/>
            <person name="Jaffrelo L."/>
            <person name="Lampietro C."/>
            <person name="Guiguen Y."/>
        </authorList>
    </citation>
    <scope>NUCLEOTIDE SEQUENCE [LARGE SCALE GENOMIC DNA]</scope>
    <source>
        <tissue evidence="2">Blood</tissue>
    </source>
</reference>
<evidence type="ECO:0000313" key="3">
    <source>
        <dbReference type="Proteomes" id="UP000465112"/>
    </source>
</evidence>
<feature type="compositionally biased region" description="Basic and acidic residues" evidence="1">
    <location>
        <begin position="46"/>
        <end position="56"/>
    </location>
</feature>
<comment type="caution">
    <text evidence="2">The sequence shown here is derived from an EMBL/GenBank/DDBJ whole genome shotgun (WGS) entry which is preliminary data.</text>
</comment>
<dbReference type="EMBL" id="VHII01000002">
    <property type="protein sequence ID" value="KAF1393398.1"/>
    <property type="molecule type" value="Genomic_DNA"/>
</dbReference>
<gene>
    <name evidence="2" type="ORF">PFLUV_G00015240</name>
</gene>